<dbReference type="InterPro" id="IPR043502">
    <property type="entry name" value="DNA/RNA_pol_sf"/>
</dbReference>
<dbReference type="SUPFAM" id="SSF56672">
    <property type="entry name" value="DNA/RNA polymerases"/>
    <property type="match status" value="1"/>
</dbReference>
<keyword evidence="2" id="KW-1185">Reference proteome</keyword>
<dbReference type="Proteomes" id="UP001234989">
    <property type="component" value="Chromosome 8"/>
</dbReference>
<sequence>MPIYSTASNPTYTSAHFITMPSQGYQYSPAPNLFTGPFFHHSQTTTQPNPYPSSQVNPTPNSNLPYPTFTKYTRVEFPKFDGNDLRDWLYKVEQLFFIEEKKTSGIPPSWDEYVYAFADKFGAEYTDLMTELIGTKHTSFVKDFQAAFDSVMTRINLSTDYAISVFINRLKPELKDVVRRGKPYNLPQAYDLAILEESSFAAQSKAIRGTNVEVALEEGEIEALLRDLIENCEISLQDLNGIKGYRTLRISGYTTKKPINILIDCGSTHNFINEQATKRIGCKGVFDHHIPLEENSNPVNSRPYRYSPIQKDVIEKMTKEMLNQVYNKNLEKHVQHLKITFDLILQNLAKHSKCVFTAEKVGTLKRLRGFLDLAGYYRRFIKGYGVISKPLTDLLKKDNFAWSSQASEAFQALKTVLTTALVLILPDYGQPFVVETDA</sequence>
<proteinExistence type="predicted"/>
<protein>
    <submittedName>
        <fullName evidence="1">Uncharacterized protein</fullName>
    </submittedName>
</protein>
<dbReference type="Gene3D" id="3.10.10.10">
    <property type="entry name" value="HIV Type 1 Reverse Transcriptase, subunit A, domain 1"/>
    <property type="match status" value="1"/>
</dbReference>
<evidence type="ECO:0000313" key="2">
    <source>
        <dbReference type="Proteomes" id="UP001234989"/>
    </source>
</evidence>
<evidence type="ECO:0000313" key="1">
    <source>
        <dbReference type="EMBL" id="WMV40980.1"/>
    </source>
</evidence>
<dbReference type="EMBL" id="CP133619">
    <property type="protein sequence ID" value="WMV40980.1"/>
    <property type="molecule type" value="Genomic_DNA"/>
</dbReference>
<dbReference type="AlphaFoldDB" id="A0AAF0U832"/>
<dbReference type="Gene3D" id="3.30.70.270">
    <property type="match status" value="1"/>
</dbReference>
<accession>A0AAF0U832</accession>
<gene>
    <name evidence="1" type="ORF">MTR67_034365</name>
</gene>
<reference evidence="1" key="1">
    <citation type="submission" date="2023-08" db="EMBL/GenBank/DDBJ databases">
        <title>A de novo genome assembly of Solanum verrucosum Schlechtendal, a Mexican diploid species geographically isolated from the other diploid A-genome species in potato relatives.</title>
        <authorList>
            <person name="Hosaka K."/>
        </authorList>
    </citation>
    <scope>NUCLEOTIDE SEQUENCE</scope>
    <source>
        <tissue evidence="1">Young leaves</tissue>
    </source>
</reference>
<dbReference type="FunFam" id="3.30.70.270:FF:000020">
    <property type="entry name" value="Transposon Tf2-6 polyprotein-like Protein"/>
    <property type="match status" value="1"/>
</dbReference>
<name>A0AAF0U832_SOLVR</name>
<dbReference type="InterPro" id="IPR051320">
    <property type="entry name" value="Viral_Replic_Matur_Polypro"/>
</dbReference>
<dbReference type="InterPro" id="IPR043128">
    <property type="entry name" value="Rev_trsase/Diguanyl_cyclase"/>
</dbReference>
<dbReference type="PANTHER" id="PTHR33064">
    <property type="entry name" value="POL PROTEIN"/>
    <property type="match status" value="1"/>
</dbReference>
<organism evidence="1 2">
    <name type="scientific">Solanum verrucosum</name>
    <dbReference type="NCBI Taxonomy" id="315347"/>
    <lineage>
        <taxon>Eukaryota</taxon>
        <taxon>Viridiplantae</taxon>
        <taxon>Streptophyta</taxon>
        <taxon>Embryophyta</taxon>
        <taxon>Tracheophyta</taxon>
        <taxon>Spermatophyta</taxon>
        <taxon>Magnoliopsida</taxon>
        <taxon>eudicotyledons</taxon>
        <taxon>Gunneridae</taxon>
        <taxon>Pentapetalae</taxon>
        <taxon>asterids</taxon>
        <taxon>lamiids</taxon>
        <taxon>Solanales</taxon>
        <taxon>Solanaceae</taxon>
        <taxon>Solanoideae</taxon>
        <taxon>Solaneae</taxon>
        <taxon>Solanum</taxon>
    </lineage>
</organism>
<dbReference type="PANTHER" id="PTHR33064:SF37">
    <property type="entry name" value="RIBONUCLEASE H"/>
    <property type="match status" value="1"/>
</dbReference>